<gene>
    <name evidence="1" type="ORF">BDW59DRAFT_158562</name>
</gene>
<organism evidence="1 2">
    <name type="scientific">Aspergillus cavernicola</name>
    <dbReference type="NCBI Taxonomy" id="176166"/>
    <lineage>
        <taxon>Eukaryota</taxon>
        <taxon>Fungi</taxon>
        <taxon>Dikarya</taxon>
        <taxon>Ascomycota</taxon>
        <taxon>Pezizomycotina</taxon>
        <taxon>Eurotiomycetes</taxon>
        <taxon>Eurotiomycetidae</taxon>
        <taxon>Eurotiales</taxon>
        <taxon>Aspergillaceae</taxon>
        <taxon>Aspergillus</taxon>
        <taxon>Aspergillus subgen. Nidulantes</taxon>
    </lineage>
</organism>
<name>A0ABR4IR41_9EURO</name>
<evidence type="ECO:0000313" key="2">
    <source>
        <dbReference type="Proteomes" id="UP001610335"/>
    </source>
</evidence>
<evidence type="ECO:0000313" key="1">
    <source>
        <dbReference type="EMBL" id="KAL2830230.1"/>
    </source>
</evidence>
<comment type="caution">
    <text evidence="1">The sequence shown here is derived from an EMBL/GenBank/DDBJ whole genome shotgun (WGS) entry which is preliminary data.</text>
</comment>
<dbReference type="Proteomes" id="UP001610335">
    <property type="component" value="Unassembled WGS sequence"/>
</dbReference>
<accession>A0ABR4IR41</accession>
<dbReference type="EMBL" id="JBFXLS010000013">
    <property type="protein sequence ID" value="KAL2830230.1"/>
    <property type="molecule type" value="Genomic_DNA"/>
</dbReference>
<reference evidence="1 2" key="1">
    <citation type="submission" date="2024-07" db="EMBL/GenBank/DDBJ databases">
        <title>Section-level genome sequencing and comparative genomics of Aspergillus sections Usti and Cavernicolus.</title>
        <authorList>
            <consortium name="Lawrence Berkeley National Laboratory"/>
            <person name="Nybo J.L."/>
            <person name="Vesth T.C."/>
            <person name="Theobald S."/>
            <person name="Frisvad J.C."/>
            <person name="Larsen T.O."/>
            <person name="Kjaerboelling I."/>
            <person name="Rothschild-Mancinelli K."/>
            <person name="Lyhne E.K."/>
            <person name="Kogle M.E."/>
            <person name="Barry K."/>
            <person name="Clum A."/>
            <person name="Na H."/>
            <person name="Ledsgaard L."/>
            <person name="Lin J."/>
            <person name="Lipzen A."/>
            <person name="Kuo A."/>
            <person name="Riley R."/>
            <person name="Mondo S."/>
            <person name="LaButti K."/>
            <person name="Haridas S."/>
            <person name="Pangalinan J."/>
            <person name="Salamov A.A."/>
            <person name="Simmons B.A."/>
            <person name="Magnuson J.K."/>
            <person name="Chen J."/>
            <person name="Drula E."/>
            <person name="Henrissat B."/>
            <person name="Wiebenga A."/>
            <person name="Lubbers R.J."/>
            <person name="Gomes A.C."/>
            <person name="Makela M.R."/>
            <person name="Stajich J."/>
            <person name="Grigoriev I.V."/>
            <person name="Mortensen U.H."/>
            <person name="De vries R.P."/>
            <person name="Baker S.E."/>
            <person name="Andersen M.R."/>
        </authorList>
    </citation>
    <scope>NUCLEOTIDE SEQUENCE [LARGE SCALE GENOMIC DNA]</scope>
    <source>
        <strain evidence="1 2">CBS 600.67</strain>
    </source>
</reference>
<sequence length="68" mass="7582">MAPQTIIKKAIFISGDSVTGTGPILFSPSSDINLEIERIQNRKRYINSKVMQPVLRADNGPLNIPTWE</sequence>
<keyword evidence="2" id="KW-1185">Reference proteome</keyword>
<protein>
    <submittedName>
        <fullName evidence="1">Uncharacterized protein</fullName>
    </submittedName>
</protein>
<proteinExistence type="predicted"/>